<dbReference type="EMBL" id="BOMG01000103">
    <property type="protein sequence ID" value="GID59999.1"/>
    <property type="molecule type" value="Genomic_DNA"/>
</dbReference>
<evidence type="ECO:0000256" key="1">
    <source>
        <dbReference type="SAM" id="SignalP"/>
    </source>
</evidence>
<dbReference type="PROSITE" id="PS51257">
    <property type="entry name" value="PROKAR_LIPOPROTEIN"/>
    <property type="match status" value="1"/>
</dbReference>
<feature type="signal peptide" evidence="1">
    <location>
        <begin position="1"/>
        <end position="19"/>
    </location>
</feature>
<evidence type="ECO:0008006" key="4">
    <source>
        <dbReference type="Google" id="ProtNLM"/>
    </source>
</evidence>
<reference evidence="2 3" key="1">
    <citation type="submission" date="2021-01" db="EMBL/GenBank/DDBJ databases">
        <title>Whole genome shotgun sequence of Actinoplanes couchii NBRC 106145.</title>
        <authorList>
            <person name="Komaki H."/>
            <person name="Tamura T."/>
        </authorList>
    </citation>
    <scope>NUCLEOTIDE SEQUENCE [LARGE SCALE GENOMIC DNA]</scope>
    <source>
        <strain evidence="2 3">NBRC 106145</strain>
    </source>
</reference>
<keyword evidence="3" id="KW-1185">Reference proteome</keyword>
<dbReference type="RefSeq" id="WP_203806593.1">
    <property type="nucleotide sequence ID" value="NZ_BAAAQE010000046.1"/>
</dbReference>
<proteinExistence type="predicted"/>
<evidence type="ECO:0000313" key="3">
    <source>
        <dbReference type="Proteomes" id="UP000612282"/>
    </source>
</evidence>
<dbReference type="Proteomes" id="UP000612282">
    <property type="component" value="Unassembled WGS sequence"/>
</dbReference>
<evidence type="ECO:0000313" key="2">
    <source>
        <dbReference type="EMBL" id="GID59999.1"/>
    </source>
</evidence>
<accession>A0ABQ3XNA9</accession>
<gene>
    <name evidence="2" type="ORF">Aco03nite_084030</name>
</gene>
<keyword evidence="1" id="KW-0732">Signal</keyword>
<organism evidence="2 3">
    <name type="scientific">Actinoplanes couchii</name>
    <dbReference type="NCBI Taxonomy" id="403638"/>
    <lineage>
        <taxon>Bacteria</taxon>
        <taxon>Bacillati</taxon>
        <taxon>Actinomycetota</taxon>
        <taxon>Actinomycetes</taxon>
        <taxon>Micromonosporales</taxon>
        <taxon>Micromonosporaceae</taxon>
        <taxon>Actinoplanes</taxon>
    </lineage>
</organism>
<feature type="chain" id="PRO_5046928517" description="Lipoprotein" evidence="1">
    <location>
        <begin position="20"/>
        <end position="188"/>
    </location>
</feature>
<sequence>MRVTATLTALAGLTLSMQACTGASEAVTPTPVAATVAGPEDIFTGERKALIHIAEDDKDWSATYEGPIAIGDGTDDGALFRLVPAAGDQYLIEALRPREEGGRWCATADTRDEPTSIATGACTENANTLFSITATGEQDDKGRPTHRITSEEHGTLQVKNDGSALYLQQVGDGGSRGTYSFVDRGPIE</sequence>
<comment type="caution">
    <text evidence="2">The sequence shown here is derived from an EMBL/GenBank/DDBJ whole genome shotgun (WGS) entry which is preliminary data.</text>
</comment>
<name>A0ABQ3XNA9_9ACTN</name>
<protein>
    <recommendedName>
        <fullName evidence="4">Lipoprotein</fullName>
    </recommendedName>
</protein>